<keyword evidence="2" id="KW-1185">Reference proteome</keyword>
<proteinExistence type="predicted"/>
<protein>
    <submittedName>
        <fullName evidence="1">Uncharacterized protein</fullName>
    </submittedName>
</protein>
<evidence type="ECO:0000313" key="1">
    <source>
        <dbReference type="EMBL" id="AFZ69537.1"/>
    </source>
</evidence>
<dbReference type="EMBL" id="CP003383">
    <property type="protein sequence ID" value="AFZ69537.1"/>
    <property type="molecule type" value="Genomic_DNA"/>
</dbReference>
<dbReference type="PATRIC" id="fig|937777.3.peg.4197"/>
<name>L0A8Q4_DEIPD</name>
<accession>L0A8Q4</accession>
<geneLocation type="plasmid" evidence="1 2">
    <name>pDEIPE01</name>
</geneLocation>
<dbReference type="KEGG" id="dpd:Deipe_4170"/>
<evidence type="ECO:0000313" key="2">
    <source>
        <dbReference type="Proteomes" id="UP000010467"/>
    </source>
</evidence>
<keyword evidence="1" id="KW-0614">Plasmid</keyword>
<reference evidence="2" key="1">
    <citation type="submission" date="2012-03" db="EMBL/GenBank/DDBJ databases">
        <title>Complete sequence of plasmid 1 of Deinococcus peraridilitoris DSM 19664.</title>
        <authorList>
            <person name="Lucas S."/>
            <person name="Copeland A."/>
            <person name="Lapidus A."/>
            <person name="Glavina del Rio T."/>
            <person name="Dalin E."/>
            <person name="Tice H."/>
            <person name="Bruce D."/>
            <person name="Goodwin L."/>
            <person name="Pitluck S."/>
            <person name="Peters L."/>
            <person name="Mikhailova N."/>
            <person name="Lu M."/>
            <person name="Kyrpides N."/>
            <person name="Mavromatis K."/>
            <person name="Ivanova N."/>
            <person name="Brettin T."/>
            <person name="Detter J.C."/>
            <person name="Han C."/>
            <person name="Larimer F."/>
            <person name="Land M."/>
            <person name="Hauser L."/>
            <person name="Markowitz V."/>
            <person name="Cheng J.-F."/>
            <person name="Hugenholtz P."/>
            <person name="Woyke T."/>
            <person name="Wu D."/>
            <person name="Pukall R."/>
            <person name="Steenblock K."/>
            <person name="Brambilla E."/>
            <person name="Klenk H.-P."/>
            <person name="Eisen J.A."/>
        </authorList>
    </citation>
    <scope>NUCLEOTIDE SEQUENCE [LARGE SCALE GENOMIC DNA]</scope>
    <source>
        <strain evidence="2">DSM 19664 / LMG 22246 / CIP 109416 / KR-200</strain>
        <plasmid evidence="2">Plasmid pDEIPE01</plasmid>
    </source>
</reference>
<gene>
    <name evidence="1" type="ordered locus">Deipe_4170</name>
</gene>
<dbReference type="Proteomes" id="UP000010467">
    <property type="component" value="Plasmid pDEIPE01"/>
</dbReference>
<dbReference type="HOGENOM" id="CLU_1335715_0_0_0"/>
<organism evidence="1 2">
    <name type="scientific">Deinococcus peraridilitoris (strain DSM 19664 / LMG 22246 / CIP 109416 / KR-200)</name>
    <dbReference type="NCBI Taxonomy" id="937777"/>
    <lineage>
        <taxon>Bacteria</taxon>
        <taxon>Thermotogati</taxon>
        <taxon>Deinococcota</taxon>
        <taxon>Deinococci</taxon>
        <taxon>Deinococcales</taxon>
        <taxon>Deinococcaceae</taxon>
        <taxon>Deinococcus</taxon>
    </lineage>
</organism>
<dbReference type="RefSeq" id="WP_015231438.1">
    <property type="nucleotide sequence ID" value="NC_019789.1"/>
</dbReference>
<dbReference type="AlphaFoldDB" id="L0A8Q4"/>
<sequence length="205" mass="23370">MPHIRYNDYANPLNQLGRKRAAILQELESQADANGLTKINLIDFGERWIRQPGEPASHPSSYFQRAQSELIALDNHGFLELISLSRRHKETTIIKVKPGQFERKHYATIELVPSELRSPRGMFTLGRTLHLYLWLHTLAVETDSQDGGVTFDRIEYASTFLVGIPDIMEQLEHIAHLGRIEAAPKLQGDHVTIKLKDFCALGWFS</sequence>